<feature type="region of interest" description="Disordered" evidence="1">
    <location>
        <begin position="858"/>
        <end position="909"/>
    </location>
</feature>
<feature type="compositionally biased region" description="Low complexity" evidence="1">
    <location>
        <begin position="665"/>
        <end position="677"/>
    </location>
</feature>
<feature type="region of interest" description="Disordered" evidence="1">
    <location>
        <begin position="596"/>
        <end position="627"/>
    </location>
</feature>
<keyword evidence="3" id="KW-1185">Reference proteome</keyword>
<dbReference type="AlphaFoldDB" id="A0AAW0AZ22"/>
<evidence type="ECO:0000313" key="3">
    <source>
        <dbReference type="Proteomes" id="UP001362999"/>
    </source>
</evidence>
<feature type="compositionally biased region" description="Basic and acidic residues" evidence="1">
    <location>
        <begin position="62"/>
        <end position="73"/>
    </location>
</feature>
<dbReference type="Proteomes" id="UP001362999">
    <property type="component" value="Unassembled WGS sequence"/>
</dbReference>
<evidence type="ECO:0000256" key="1">
    <source>
        <dbReference type="SAM" id="MobiDB-lite"/>
    </source>
</evidence>
<feature type="region of interest" description="Disordered" evidence="1">
    <location>
        <begin position="644"/>
        <end position="681"/>
    </location>
</feature>
<evidence type="ECO:0000313" key="2">
    <source>
        <dbReference type="EMBL" id="KAK7018534.1"/>
    </source>
</evidence>
<feature type="compositionally biased region" description="Basic and acidic residues" evidence="1">
    <location>
        <begin position="860"/>
        <end position="873"/>
    </location>
</feature>
<reference evidence="2 3" key="1">
    <citation type="journal article" date="2024" name="J Genomics">
        <title>Draft genome sequencing and assembly of Favolaschia claudopus CIRM-BRFM 2984 isolated from oak limbs.</title>
        <authorList>
            <person name="Navarro D."/>
            <person name="Drula E."/>
            <person name="Chaduli D."/>
            <person name="Cazenave R."/>
            <person name="Ahrendt S."/>
            <person name="Wang J."/>
            <person name="Lipzen A."/>
            <person name="Daum C."/>
            <person name="Barry K."/>
            <person name="Grigoriev I.V."/>
            <person name="Favel A."/>
            <person name="Rosso M.N."/>
            <person name="Martin F."/>
        </authorList>
    </citation>
    <scope>NUCLEOTIDE SEQUENCE [LARGE SCALE GENOMIC DNA]</scope>
    <source>
        <strain evidence="2 3">CIRM-BRFM 2984</strain>
    </source>
</reference>
<feature type="region of interest" description="Disordered" evidence="1">
    <location>
        <begin position="543"/>
        <end position="580"/>
    </location>
</feature>
<feature type="compositionally biased region" description="Pro residues" evidence="1">
    <location>
        <begin position="653"/>
        <end position="664"/>
    </location>
</feature>
<gene>
    <name evidence="2" type="ORF">R3P38DRAFT_3200913</name>
</gene>
<sequence length="909" mass="98191">MERGMDVVETRCASRSFFPNFFLVTLFLVPPHILCPPKAAFPRTMMSVVVHSENPAEATPPEPRRFTPGSREDSCGVPVSPCLDNGRSHLACDSCRREHRRRREFQPASTTVERGGFQLVSTSVERVTSRATRVAASIIVIVVNSSRLRPPPVEPGEFQVAATSVDSALVNSSPSRAPSVEPGTFQVSATSVERIFACGSVAFTSRSPLAASTLYARCIPAGAALVTDDALTSSSSFVCTQHIVVGVVWVVLVTNAEHTQAYPVFIALLCYPYETPSSTNVLIPRPWFKPMRDALHIQRSETSIPHLQTQHATASAPARLREGPTANLKTRFLQCSCDPTYIAYLLEQFKPVSQLIKRFYWQSEIMPAFDRVLVGISSIALWLQTNFSDVWPEPYEVLPQGFDMSKVASLSVMDQSFTIPDSLELYPNFPREVLKPNATEHKALYDLAMTFTSLHQLFCHDTVGEVEDRPFADAVLTSVVLLASQIPEEESWDRVLPIPTRQHLLIPASSSLGLVAVSDPVLDVWPPPVLVFKVAPSTPAIAETGHSGLSGPGIPSSGLSFGTPSPALSPPKPAVSTASVSHPADAFAAPILEGKTIIPPSGDAESGPSGEGNASAEDPFVDPTPASSSTAALVMAALTLSTQAASRANSPKPVSPIPVDPPQLEPESSAPEPAASELFAGGGGGGGALRLLEVVRHPAHMVAVAKAPPSVLAEPDTSLEAVATGIEPEEPSAETKSARLSKRCREELEEADPEESSSDDDGKGRAKPESSDDGYISHVPQLVKKTRRVSRKNKEDPYVPNFDPVIFDQEFTTIAMNKLETDFRTLFKSGINVLVHRIGWMRELHPSQSQVSPFVISVPEGRKKEEGERREEVGSGSRQKGGTDKMPKWNPGEVEPRTTDIKTTTPQVE</sequence>
<accession>A0AAW0AZ22</accession>
<proteinExistence type="predicted"/>
<feature type="compositionally biased region" description="Basic and acidic residues" evidence="1">
    <location>
        <begin position="760"/>
        <end position="770"/>
    </location>
</feature>
<name>A0AAW0AZ22_9AGAR</name>
<dbReference type="EMBL" id="JAWWNJ010000046">
    <property type="protein sequence ID" value="KAK7018534.1"/>
    <property type="molecule type" value="Genomic_DNA"/>
</dbReference>
<feature type="compositionally biased region" description="Low complexity" evidence="1">
    <location>
        <begin position="545"/>
        <end position="560"/>
    </location>
</feature>
<protein>
    <submittedName>
        <fullName evidence="2">Uncharacterized protein</fullName>
    </submittedName>
</protein>
<feature type="region of interest" description="Disordered" evidence="1">
    <location>
        <begin position="724"/>
        <end position="778"/>
    </location>
</feature>
<organism evidence="2 3">
    <name type="scientific">Favolaschia claudopus</name>
    <dbReference type="NCBI Taxonomy" id="2862362"/>
    <lineage>
        <taxon>Eukaryota</taxon>
        <taxon>Fungi</taxon>
        <taxon>Dikarya</taxon>
        <taxon>Basidiomycota</taxon>
        <taxon>Agaricomycotina</taxon>
        <taxon>Agaricomycetes</taxon>
        <taxon>Agaricomycetidae</taxon>
        <taxon>Agaricales</taxon>
        <taxon>Marasmiineae</taxon>
        <taxon>Mycenaceae</taxon>
        <taxon>Favolaschia</taxon>
    </lineage>
</organism>
<feature type="region of interest" description="Disordered" evidence="1">
    <location>
        <begin position="53"/>
        <end position="73"/>
    </location>
</feature>
<comment type="caution">
    <text evidence="2">The sequence shown here is derived from an EMBL/GenBank/DDBJ whole genome shotgun (WGS) entry which is preliminary data.</text>
</comment>
<feature type="compositionally biased region" description="Acidic residues" evidence="1">
    <location>
        <begin position="747"/>
        <end position="759"/>
    </location>
</feature>